<dbReference type="AlphaFoldDB" id="A0A2S2NMV1"/>
<proteinExistence type="predicted"/>
<protein>
    <recommendedName>
        <fullName evidence="1">DUF4806 domain-containing protein</fullName>
    </recommendedName>
</protein>
<name>A0A2S2NMV1_SCHGA</name>
<dbReference type="PANTHER" id="PTHR34153">
    <property type="entry name" value="SI:CH211-262H13.3-RELATED-RELATED"/>
    <property type="match status" value="1"/>
</dbReference>
<organism evidence="2">
    <name type="scientific">Schizaphis graminum</name>
    <name type="common">Green bug aphid</name>
    <dbReference type="NCBI Taxonomy" id="13262"/>
    <lineage>
        <taxon>Eukaryota</taxon>
        <taxon>Metazoa</taxon>
        <taxon>Ecdysozoa</taxon>
        <taxon>Arthropoda</taxon>
        <taxon>Hexapoda</taxon>
        <taxon>Insecta</taxon>
        <taxon>Pterygota</taxon>
        <taxon>Neoptera</taxon>
        <taxon>Paraneoptera</taxon>
        <taxon>Hemiptera</taxon>
        <taxon>Sternorrhyncha</taxon>
        <taxon>Aphidomorpha</taxon>
        <taxon>Aphidoidea</taxon>
        <taxon>Aphididae</taxon>
        <taxon>Aphidini</taxon>
        <taxon>Schizaphis</taxon>
    </lineage>
</organism>
<evidence type="ECO:0000259" key="1">
    <source>
        <dbReference type="Pfam" id="PF16064"/>
    </source>
</evidence>
<reference evidence="2" key="1">
    <citation type="submission" date="2018-04" db="EMBL/GenBank/DDBJ databases">
        <title>Transcriptome of Schizaphis graminum biotype I.</title>
        <authorList>
            <person name="Scully E.D."/>
            <person name="Geib S.M."/>
            <person name="Palmer N.A."/>
            <person name="Koch K."/>
            <person name="Bradshaw J."/>
            <person name="Heng-Moss T."/>
            <person name="Sarath G."/>
        </authorList>
    </citation>
    <scope>NUCLEOTIDE SEQUENCE</scope>
</reference>
<feature type="domain" description="DUF4806" evidence="1">
    <location>
        <begin position="203"/>
        <end position="278"/>
    </location>
</feature>
<gene>
    <name evidence="2" type="ORF">g.87550</name>
</gene>
<dbReference type="EMBL" id="GGMR01005828">
    <property type="protein sequence ID" value="MBY18447.1"/>
    <property type="molecule type" value="Transcribed_RNA"/>
</dbReference>
<sequence>MESPPSLKPKKIRKTIENSDIFDIIYKSDIEDGHDSDKDPDYHQPIGVDVPPVSQVMTNHKKVCVMNSPIGKILVEETIPSMSSMTPKLPFIENITLPTPSQLSNCSTPMSNPIKRVLFPNVKPQGLDNRPSICNTEYDCGMTDTVFKNFVVSSLTKVKHEISAIHSTANSTYIALEGFINNFGHSRATEIAMQYESEYSLDDFFPVTNDEDLQLLNNKLKIDKKFRLNMTSKLSLLVGTKDVGDSVRRLMGRMFIDDVLTEYSLQGKKKKKNFSELPVYQLLIDALRIHTKYKDKINKDFNDPLANWLNHSKFRILNKIVGKKKCVLE</sequence>
<dbReference type="Pfam" id="PF16064">
    <property type="entry name" value="DUF4806"/>
    <property type="match status" value="1"/>
</dbReference>
<dbReference type="InterPro" id="IPR032071">
    <property type="entry name" value="DUF4806"/>
</dbReference>
<dbReference type="PANTHER" id="PTHR34153:SF2">
    <property type="entry name" value="SI:CH211-262H13.3-RELATED"/>
    <property type="match status" value="1"/>
</dbReference>
<evidence type="ECO:0000313" key="2">
    <source>
        <dbReference type="EMBL" id="MBY18447.1"/>
    </source>
</evidence>
<accession>A0A2S2NMV1</accession>